<dbReference type="Proteomes" id="UP000326961">
    <property type="component" value="Chromosome"/>
</dbReference>
<sequence length="210" mass="25316">MILNKTFENLDGEKRLRIINSAIEVFANKGYRRATVDNIVLKAGISKGSIFQYFKNKERLYLYICNYQIDIIKDEAFKEKENNETDFFEIYKQAAHIKFEILKKNPYIFKFFQTLYTDESPVAQKWLEDMLKNRNEIVLNFIGDYDKTKFRDDLDIDMAVKAIELTFDGLSMKWIDKLSYENYEEDLKRLFEEVEDYINFYKKLYYKGEN</sequence>
<evidence type="ECO:0000313" key="4">
    <source>
        <dbReference type="EMBL" id="QEZ70583.1"/>
    </source>
</evidence>
<dbReference type="PRINTS" id="PR00455">
    <property type="entry name" value="HTHTETR"/>
</dbReference>
<proteinExistence type="predicted"/>
<evidence type="ECO:0000313" key="5">
    <source>
        <dbReference type="Proteomes" id="UP000326961"/>
    </source>
</evidence>
<gene>
    <name evidence="4" type="ORF">D4A35_17365</name>
</gene>
<evidence type="ECO:0000256" key="2">
    <source>
        <dbReference type="PROSITE-ProRule" id="PRU00335"/>
    </source>
</evidence>
<dbReference type="PANTHER" id="PTHR43479:SF11">
    <property type="entry name" value="ACREF_ENVCD OPERON REPRESSOR-RELATED"/>
    <property type="match status" value="1"/>
</dbReference>
<dbReference type="InterPro" id="IPR009057">
    <property type="entry name" value="Homeodomain-like_sf"/>
</dbReference>
<dbReference type="Gene3D" id="1.10.10.60">
    <property type="entry name" value="Homeodomain-like"/>
    <property type="match status" value="1"/>
</dbReference>
<name>A0A5P3XJV3_PARBF</name>
<dbReference type="PROSITE" id="PS50977">
    <property type="entry name" value="HTH_TETR_2"/>
    <property type="match status" value="1"/>
</dbReference>
<protein>
    <submittedName>
        <fullName evidence="4">TetR/AcrR family transcriptional regulator</fullName>
    </submittedName>
</protein>
<dbReference type="PROSITE" id="PS01081">
    <property type="entry name" value="HTH_TETR_1"/>
    <property type="match status" value="1"/>
</dbReference>
<dbReference type="PANTHER" id="PTHR43479">
    <property type="entry name" value="ACREF/ENVCD OPERON REPRESSOR-RELATED"/>
    <property type="match status" value="1"/>
</dbReference>
<dbReference type="Gene3D" id="1.10.357.10">
    <property type="entry name" value="Tetracycline Repressor, domain 2"/>
    <property type="match status" value="1"/>
</dbReference>
<accession>A0A5P3XJV3</accession>
<dbReference type="EMBL" id="CP032452">
    <property type="protein sequence ID" value="QEZ70583.1"/>
    <property type="molecule type" value="Genomic_DNA"/>
</dbReference>
<dbReference type="InterPro" id="IPR001647">
    <property type="entry name" value="HTH_TetR"/>
</dbReference>
<keyword evidence="1 2" id="KW-0238">DNA-binding</keyword>
<dbReference type="Pfam" id="PF00440">
    <property type="entry name" value="TetR_N"/>
    <property type="match status" value="1"/>
</dbReference>
<dbReference type="SUPFAM" id="SSF48498">
    <property type="entry name" value="Tetracyclin repressor-like, C-terminal domain"/>
    <property type="match status" value="1"/>
</dbReference>
<reference evidence="4 5" key="1">
    <citation type="submission" date="2018-09" db="EMBL/GenBank/DDBJ databases">
        <title>A clostridial neurotoxin that targets Anopheles mosquitoes.</title>
        <authorList>
            <person name="Contreras E."/>
            <person name="Masuyer G."/>
            <person name="Qureshi N."/>
            <person name="Chawla S."/>
            <person name="Lim H.L."/>
            <person name="Chen J."/>
            <person name="Stenmark P."/>
            <person name="Gill S."/>
        </authorList>
    </citation>
    <scope>NUCLEOTIDE SEQUENCE [LARGE SCALE GENOMIC DNA]</scope>
    <source>
        <strain evidence="4 5">Cbm</strain>
    </source>
</reference>
<evidence type="ECO:0000256" key="1">
    <source>
        <dbReference type="ARBA" id="ARBA00023125"/>
    </source>
</evidence>
<dbReference type="AlphaFoldDB" id="A0A5P3XJV3"/>
<dbReference type="InterPro" id="IPR036271">
    <property type="entry name" value="Tet_transcr_reg_TetR-rel_C_sf"/>
</dbReference>
<organism evidence="4 5">
    <name type="scientific">Paraclostridium bifermentans</name>
    <name type="common">Clostridium bifermentans</name>
    <dbReference type="NCBI Taxonomy" id="1490"/>
    <lineage>
        <taxon>Bacteria</taxon>
        <taxon>Bacillati</taxon>
        <taxon>Bacillota</taxon>
        <taxon>Clostridia</taxon>
        <taxon>Peptostreptococcales</taxon>
        <taxon>Peptostreptococcaceae</taxon>
        <taxon>Paraclostridium</taxon>
    </lineage>
</organism>
<feature type="domain" description="HTH tetR-type" evidence="3">
    <location>
        <begin position="12"/>
        <end position="72"/>
    </location>
</feature>
<feature type="DNA-binding region" description="H-T-H motif" evidence="2">
    <location>
        <begin position="35"/>
        <end position="54"/>
    </location>
</feature>
<dbReference type="InterPro" id="IPR050624">
    <property type="entry name" value="HTH-type_Tx_Regulator"/>
</dbReference>
<dbReference type="GO" id="GO:0003677">
    <property type="term" value="F:DNA binding"/>
    <property type="evidence" value="ECO:0007669"/>
    <property type="project" value="UniProtKB-UniRule"/>
</dbReference>
<evidence type="ECO:0000259" key="3">
    <source>
        <dbReference type="PROSITE" id="PS50977"/>
    </source>
</evidence>
<dbReference type="InterPro" id="IPR023772">
    <property type="entry name" value="DNA-bd_HTH_TetR-type_CS"/>
</dbReference>
<dbReference type="SUPFAM" id="SSF46689">
    <property type="entry name" value="Homeodomain-like"/>
    <property type="match status" value="1"/>
</dbReference>